<evidence type="ECO:0000313" key="1">
    <source>
        <dbReference type="EMBL" id="RNE49233.1"/>
    </source>
</evidence>
<dbReference type="Pfam" id="PF10722">
    <property type="entry name" value="YbjN"/>
    <property type="match status" value="1"/>
</dbReference>
<proteinExistence type="predicted"/>
<evidence type="ECO:0008006" key="3">
    <source>
        <dbReference type="Google" id="ProtNLM"/>
    </source>
</evidence>
<gene>
    <name evidence="1" type="ORF">C5L39_02320</name>
</gene>
<name>A0A3M8K7N8_9CORY</name>
<dbReference type="Proteomes" id="UP000266975">
    <property type="component" value="Unassembled WGS sequence"/>
</dbReference>
<evidence type="ECO:0000313" key="2">
    <source>
        <dbReference type="Proteomes" id="UP000266975"/>
    </source>
</evidence>
<reference evidence="1 2" key="1">
    <citation type="submission" date="2018-02" db="EMBL/GenBank/DDBJ databases">
        <title>Corynebacterium alimpuense sp. nov., a marine obligate actinomycete isolated from sediments of Valparaiso bay, Chile.</title>
        <authorList>
            <person name="Claverias F."/>
            <person name="Gonzales-Siles L."/>
            <person name="Salva-Serra F."/>
            <person name="Inganaes E."/>
            <person name="Molin K."/>
            <person name="Cumsille A."/>
            <person name="Undabarrena A."/>
            <person name="Couve E."/>
            <person name="Moore E.R.B."/>
            <person name="Gomila M."/>
            <person name="Camara B."/>
        </authorList>
    </citation>
    <scope>NUCLEOTIDE SEQUENCE [LARGE SCALE GENOMIC DNA]</scope>
    <source>
        <strain evidence="1 2">CCUG 69366</strain>
    </source>
</reference>
<sequence length="199" mass="22150">MSHRLCTLAFPTDTPHHLSTHAFLCPTRVVWVTTPPKSPIPDTPVAPVTHERVAELLESEGLQYRLESAPVTDGDQPVTVVRTGFINAAIAFTVDGPSLVCESMWRGEVPKSEAPKLLGLVNEWNQTQYMPTLRFFESAAGQGHLTVSAHRQTYVVEGLSRNQIGAFIMSSLDGVLRAYEWVEKQLPEQVTWEEPTNEQ</sequence>
<dbReference type="OrthoDB" id="3255720at2"/>
<accession>A0A3M8K7N8</accession>
<protein>
    <recommendedName>
        <fullName evidence="3">YbjN domain-containing protein</fullName>
    </recommendedName>
</protein>
<dbReference type="AlphaFoldDB" id="A0A3M8K7N8"/>
<comment type="caution">
    <text evidence="1">The sequence shown here is derived from an EMBL/GenBank/DDBJ whole genome shotgun (WGS) entry which is preliminary data.</text>
</comment>
<dbReference type="InterPro" id="IPR019660">
    <property type="entry name" value="Put_sensory_transdc_reg_YbjN"/>
</dbReference>
<keyword evidence="2" id="KW-1185">Reference proteome</keyword>
<dbReference type="EMBL" id="PTJO01000003">
    <property type="protein sequence ID" value="RNE49233.1"/>
    <property type="molecule type" value="Genomic_DNA"/>
</dbReference>
<organism evidence="1 2">
    <name type="scientific">Corynebacterium alimapuense</name>
    <dbReference type="NCBI Taxonomy" id="1576874"/>
    <lineage>
        <taxon>Bacteria</taxon>
        <taxon>Bacillati</taxon>
        <taxon>Actinomycetota</taxon>
        <taxon>Actinomycetes</taxon>
        <taxon>Mycobacteriales</taxon>
        <taxon>Corynebacteriaceae</taxon>
        <taxon>Corynebacterium</taxon>
    </lineage>
</organism>